<accession>A0A8H3ZQV2</accession>
<dbReference type="EMBL" id="WOWK01000014">
    <property type="protein sequence ID" value="KAF0329109.1"/>
    <property type="molecule type" value="Genomic_DNA"/>
</dbReference>
<sequence>MVQTEHLTP</sequence>
<gene>
    <name evidence="1" type="ORF">GQ607_003777</name>
</gene>
<organism evidence="1 2">
    <name type="scientific">Colletotrichum asianum</name>
    <dbReference type="NCBI Taxonomy" id="702518"/>
    <lineage>
        <taxon>Eukaryota</taxon>
        <taxon>Fungi</taxon>
        <taxon>Dikarya</taxon>
        <taxon>Ascomycota</taxon>
        <taxon>Pezizomycotina</taxon>
        <taxon>Sordariomycetes</taxon>
        <taxon>Hypocreomycetidae</taxon>
        <taxon>Glomerellales</taxon>
        <taxon>Glomerellaceae</taxon>
        <taxon>Colletotrichum</taxon>
        <taxon>Colletotrichum gloeosporioides species complex</taxon>
    </lineage>
</organism>
<evidence type="ECO:0000313" key="2">
    <source>
        <dbReference type="Proteomes" id="UP000434172"/>
    </source>
</evidence>
<name>A0A8H3ZQV2_9PEZI</name>
<comment type="caution">
    <text evidence="1">The sequence shown here is derived from an EMBL/GenBank/DDBJ whole genome shotgun (WGS) entry which is preliminary data.</text>
</comment>
<reference evidence="1 2" key="1">
    <citation type="submission" date="2019-12" db="EMBL/GenBank/DDBJ databases">
        <title>A genome sequence resource for the geographically widespread anthracnose pathogen Colletotrichum asianum.</title>
        <authorList>
            <person name="Meng Y."/>
        </authorList>
    </citation>
    <scope>NUCLEOTIDE SEQUENCE [LARGE SCALE GENOMIC DNA]</scope>
    <source>
        <strain evidence="1 2">ICMP 18580</strain>
    </source>
</reference>
<protein>
    <submittedName>
        <fullName evidence="1">Uncharacterized protein</fullName>
    </submittedName>
</protein>
<evidence type="ECO:0000313" key="1">
    <source>
        <dbReference type="EMBL" id="KAF0329109.1"/>
    </source>
</evidence>
<dbReference type="Proteomes" id="UP000434172">
    <property type="component" value="Unassembled WGS sequence"/>
</dbReference>
<proteinExistence type="predicted"/>
<keyword evidence="2" id="KW-1185">Reference proteome</keyword>